<dbReference type="Proteomes" id="UP001154420">
    <property type="component" value="Unassembled WGS sequence"/>
</dbReference>
<gene>
    <name evidence="1" type="ORF">D5281_20020</name>
</gene>
<reference evidence="1" key="1">
    <citation type="submission" date="2018-09" db="EMBL/GenBank/DDBJ databases">
        <title>Murine metabolic-syndrome-specific gut microbial biobank.</title>
        <authorList>
            <person name="Liu C."/>
        </authorList>
    </citation>
    <scope>NUCLEOTIDE SEQUENCE</scope>
    <source>
        <strain evidence="1">D42-62</strain>
    </source>
</reference>
<sequence>MAYNPFIVIDGVGYKTKYEPFQGLPRLLCLEKGLHIDLYLKMIMPHLMSYSLFICMKNIKIIQID</sequence>
<accession>A0A9X5BIN5</accession>
<proteinExistence type="predicted"/>
<evidence type="ECO:0000313" key="2">
    <source>
        <dbReference type="Proteomes" id="UP001154420"/>
    </source>
</evidence>
<evidence type="ECO:0000313" key="1">
    <source>
        <dbReference type="EMBL" id="NBJ94800.1"/>
    </source>
</evidence>
<keyword evidence="2" id="KW-1185">Reference proteome</keyword>
<protein>
    <submittedName>
        <fullName evidence="1">Uncharacterized protein</fullName>
    </submittedName>
</protein>
<dbReference type="EMBL" id="QZDT01000051">
    <property type="protein sequence ID" value="NBJ94800.1"/>
    <property type="molecule type" value="Genomic_DNA"/>
</dbReference>
<name>A0A9X5BIN5_9FIRM</name>
<comment type="caution">
    <text evidence="1">The sequence shown here is derived from an EMBL/GenBank/DDBJ whole genome shotgun (WGS) entry which is preliminary data.</text>
</comment>
<organism evidence="1 2">
    <name type="scientific">Parablautia muri</name>
    <dbReference type="NCBI Taxonomy" id="2320879"/>
    <lineage>
        <taxon>Bacteria</taxon>
        <taxon>Bacillati</taxon>
        <taxon>Bacillota</taxon>
        <taxon>Clostridia</taxon>
        <taxon>Lachnospirales</taxon>
        <taxon>Lachnospiraceae</taxon>
        <taxon>Parablautia</taxon>
    </lineage>
</organism>
<dbReference type="AlphaFoldDB" id="A0A9X5BIN5"/>